<name>A0A235BU87_UNCW3</name>
<comment type="similarity">
    <text evidence="1">Belongs to the folylpolyglutamate synthase family.</text>
</comment>
<evidence type="ECO:0000256" key="2">
    <source>
        <dbReference type="ARBA" id="ARBA00022598"/>
    </source>
</evidence>
<dbReference type="GO" id="GO:0004326">
    <property type="term" value="F:tetrahydrofolylpolyglutamate synthase activity"/>
    <property type="evidence" value="ECO:0007669"/>
    <property type="project" value="InterPro"/>
</dbReference>
<dbReference type="PANTHER" id="PTHR11136:SF0">
    <property type="entry name" value="DIHYDROFOLATE SYNTHETASE-RELATED"/>
    <property type="match status" value="1"/>
</dbReference>
<gene>
    <name evidence="6" type="ORF">CH330_04620</name>
</gene>
<evidence type="ECO:0000259" key="5">
    <source>
        <dbReference type="Pfam" id="PF08245"/>
    </source>
</evidence>
<dbReference type="InterPro" id="IPR013221">
    <property type="entry name" value="Mur_ligase_cen"/>
</dbReference>
<keyword evidence="2" id="KW-0436">Ligase</keyword>
<reference evidence="6 7" key="1">
    <citation type="submission" date="2017-07" db="EMBL/GenBank/DDBJ databases">
        <title>Recovery of genomes from metagenomes via a dereplication, aggregation, and scoring strategy.</title>
        <authorList>
            <person name="Sieber C.M."/>
            <person name="Probst A.J."/>
            <person name="Sharrar A."/>
            <person name="Thomas B.C."/>
            <person name="Hess M."/>
            <person name="Tringe S.G."/>
            <person name="Banfield J.F."/>
        </authorList>
    </citation>
    <scope>NUCLEOTIDE SEQUENCE [LARGE SCALE GENOMIC DNA]</scope>
    <source>
        <strain evidence="6">JGI_Cruoil_03_51_56</strain>
    </source>
</reference>
<accession>A0A235BU87</accession>
<feature type="non-terminal residue" evidence="6">
    <location>
        <position position="269"/>
    </location>
</feature>
<sequence>MKYSDAIGFLNSLVNYEKLAKPRNGFKLDDIRNLLELAGKPHEKLKHIILVAGTKGKGSVCYMLEAALRGCGMRTGMFLSPHVSTVRERIQIDGRPVSKRRFSHLVEQYVLLVKKQPVSYFELCAAMAFETFARAEVDYAVVEVGLGGRLDATNLAEPDVSVITRIGFDHLRVLGGSIGKIAREKAGIMRYGKPVVIGKQAAVAGWELEHEVHKKGAVLITAAKQVRVWDIRTSDTKVRFSAFGELGAARFSLPLLGRHQVENCRTVLA</sequence>
<dbReference type="NCBIfam" id="TIGR01499">
    <property type="entry name" value="folC"/>
    <property type="match status" value="1"/>
</dbReference>
<feature type="domain" description="Mur ligase central" evidence="5">
    <location>
        <begin position="51"/>
        <end position="266"/>
    </location>
</feature>
<dbReference type="GO" id="GO:0005524">
    <property type="term" value="F:ATP binding"/>
    <property type="evidence" value="ECO:0007669"/>
    <property type="project" value="UniProtKB-KW"/>
</dbReference>
<dbReference type="Pfam" id="PF08245">
    <property type="entry name" value="Mur_ligase_M"/>
    <property type="match status" value="1"/>
</dbReference>
<dbReference type="InterPro" id="IPR001645">
    <property type="entry name" value="Folylpolyglutamate_synth"/>
</dbReference>
<dbReference type="Proteomes" id="UP000215559">
    <property type="component" value="Unassembled WGS sequence"/>
</dbReference>
<comment type="caution">
    <text evidence="6">The sequence shown here is derived from an EMBL/GenBank/DDBJ whole genome shotgun (WGS) entry which is preliminary data.</text>
</comment>
<dbReference type="EMBL" id="NOZP01000083">
    <property type="protein sequence ID" value="OYD15796.1"/>
    <property type="molecule type" value="Genomic_DNA"/>
</dbReference>
<protein>
    <recommendedName>
        <fullName evidence="5">Mur ligase central domain-containing protein</fullName>
    </recommendedName>
</protein>
<dbReference type="InterPro" id="IPR036565">
    <property type="entry name" value="Mur-like_cat_sf"/>
</dbReference>
<organism evidence="6 7">
    <name type="scientific">candidate division WOR-3 bacterium JGI_Cruoil_03_51_56</name>
    <dbReference type="NCBI Taxonomy" id="1973747"/>
    <lineage>
        <taxon>Bacteria</taxon>
        <taxon>Bacteria division WOR-3</taxon>
    </lineage>
</organism>
<evidence type="ECO:0000256" key="1">
    <source>
        <dbReference type="ARBA" id="ARBA00008276"/>
    </source>
</evidence>
<dbReference type="GO" id="GO:0008841">
    <property type="term" value="F:dihydrofolate synthase activity"/>
    <property type="evidence" value="ECO:0007669"/>
    <property type="project" value="TreeGrafter"/>
</dbReference>
<dbReference type="Gene3D" id="3.40.1190.10">
    <property type="entry name" value="Mur-like, catalytic domain"/>
    <property type="match status" value="1"/>
</dbReference>
<evidence type="ECO:0000313" key="6">
    <source>
        <dbReference type="EMBL" id="OYD15796.1"/>
    </source>
</evidence>
<keyword evidence="4" id="KW-0067">ATP-binding</keyword>
<proteinExistence type="inferred from homology"/>
<keyword evidence="3" id="KW-0547">Nucleotide-binding</keyword>
<dbReference type="AlphaFoldDB" id="A0A235BU87"/>
<evidence type="ECO:0000313" key="7">
    <source>
        <dbReference type="Proteomes" id="UP000215559"/>
    </source>
</evidence>
<dbReference type="PANTHER" id="PTHR11136">
    <property type="entry name" value="FOLYLPOLYGLUTAMATE SYNTHASE-RELATED"/>
    <property type="match status" value="1"/>
</dbReference>
<evidence type="ECO:0000256" key="3">
    <source>
        <dbReference type="ARBA" id="ARBA00022741"/>
    </source>
</evidence>
<evidence type="ECO:0000256" key="4">
    <source>
        <dbReference type="ARBA" id="ARBA00022840"/>
    </source>
</evidence>
<dbReference type="SUPFAM" id="SSF53623">
    <property type="entry name" value="MurD-like peptide ligases, catalytic domain"/>
    <property type="match status" value="1"/>
</dbReference>
<dbReference type="GO" id="GO:0005737">
    <property type="term" value="C:cytoplasm"/>
    <property type="evidence" value="ECO:0007669"/>
    <property type="project" value="TreeGrafter"/>
</dbReference>